<dbReference type="PANTHER" id="PTHR34773:SF1">
    <property type="entry name" value="FLAGELLAR SECRETION CHAPERONE FLIS"/>
    <property type="match status" value="1"/>
</dbReference>
<keyword evidence="5" id="KW-0143">Chaperone</keyword>
<dbReference type="SUPFAM" id="SSF101116">
    <property type="entry name" value="Flagellar export chaperone FliS"/>
    <property type="match status" value="1"/>
</dbReference>
<dbReference type="EMBL" id="FNDX01000008">
    <property type="protein sequence ID" value="SDI77965.1"/>
    <property type="molecule type" value="Genomic_DNA"/>
</dbReference>
<dbReference type="GO" id="GO:0044780">
    <property type="term" value="P:bacterial-type flagellum assembly"/>
    <property type="evidence" value="ECO:0007669"/>
    <property type="project" value="InterPro"/>
</dbReference>
<comment type="similarity">
    <text evidence="2">Belongs to the FliS family.</text>
</comment>
<evidence type="ECO:0000256" key="2">
    <source>
        <dbReference type="ARBA" id="ARBA00008787"/>
    </source>
</evidence>
<dbReference type="CDD" id="cd16098">
    <property type="entry name" value="FliS"/>
    <property type="match status" value="1"/>
</dbReference>
<evidence type="ECO:0000256" key="5">
    <source>
        <dbReference type="ARBA" id="ARBA00023186"/>
    </source>
</evidence>
<keyword evidence="4" id="KW-1005">Bacterial flagellum biogenesis</keyword>
<organism evidence="6 7">
    <name type="scientific">Paenibacillus typhae</name>
    <dbReference type="NCBI Taxonomy" id="1174501"/>
    <lineage>
        <taxon>Bacteria</taxon>
        <taxon>Bacillati</taxon>
        <taxon>Bacillota</taxon>
        <taxon>Bacilli</taxon>
        <taxon>Bacillales</taxon>
        <taxon>Paenibacillaceae</taxon>
        <taxon>Paenibacillus</taxon>
    </lineage>
</organism>
<keyword evidence="6" id="KW-0969">Cilium</keyword>
<evidence type="ECO:0000313" key="7">
    <source>
        <dbReference type="Proteomes" id="UP000199050"/>
    </source>
</evidence>
<dbReference type="NCBIfam" id="TIGR00208">
    <property type="entry name" value="fliS"/>
    <property type="match status" value="1"/>
</dbReference>
<dbReference type="InterPro" id="IPR003713">
    <property type="entry name" value="FliS"/>
</dbReference>
<dbReference type="STRING" id="1174501.SAMN05216192_108102"/>
<keyword evidence="7" id="KW-1185">Reference proteome</keyword>
<dbReference type="Pfam" id="PF02561">
    <property type="entry name" value="FliS"/>
    <property type="match status" value="1"/>
</dbReference>
<evidence type="ECO:0000256" key="3">
    <source>
        <dbReference type="ARBA" id="ARBA00022490"/>
    </source>
</evidence>
<dbReference type="AlphaFoldDB" id="A0A1G8NCV7"/>
<keyword evidence="6" id="KW-0282">Flagellum</keyword>
<comment type="subcellular location">
    <subcellularLocation>
        <location evidence="1">Cytoplasm</location>
        <location evidence="1">Cytosol</location>
    </subcellularLocation>
</comment>
<dbReference type="GO" id="GO:0005829">
    <property type="term" value="C:cytosol"/>
    <property type="evidence" value="ECO:0007669"/>
    <property type="project" value="UniProtKB-SubCell"/>
</dbReference>
<protein>
    <submittedName>
        <fullName evidence="6">Flagellar protein FliS</fullName>
    </submittedName>
</protein>
<name>A0A1G8NCV7_9BACL</name>
<sequence length="130" mass="14245">MMITSPYEKYRQSAVSTSSPSQLLLMLYDGAIRFGRAALEGIDTADYSGLSINVGKARAIIKELSNTLDSSYEVSAGLKSMYEYIDHLFTETNINKSKTAGEEAIGYLMELRQTFAQAAKMSAGQTQQHG</sequence>
<evidence type="ECO:0000256" key="1">
    <source>
        <dbReference type="ARBA" id="ARBA00004514"/>
    </source>
</evidence>
<proteinExistence type="inferred from homology"/>
<evidence type="ECO:0000256" key="4">
    <source>
        <dbReference type="ARBA" id="ARBA00022795"/>
    </source>
</evidence>
<dbReference type="Proteomes" id="UP000199050">
    <property type="component" value="Unassembled WGS sequence"/>
</dbReference>
<accession>A0A1G8NCV7</accession>
<gene>
    <name evidence="6" type="ORF">SAMN05216192_108102</name>
</gene>
<reference evidence="7" key="1">
    <citation type="submission" date="2016-10" db="EMBL/GenBank/DDBJ databases">
        <authorList>
            <person name="Varghese N."/>
            <person name="Submissions S."/>
        </authorList>
    </citation>
    <scope>NUCLEOTIDE SEQUENCE [LARGE SCALE GENOMIC DNA]</scope>
    <source>
        <strain evidence="7">CGMCC 1.11012</strain>
    </source>
</reference>
<keyword evidence="6" id="KW-0966">Cell projection</keyword>
<dbReference type="RefSeq" id="WP_341833377.1">
    <property type="nucleotide sequence ID" value="NZ_CBCSKY010000006.1"/>
</dbReference>
<dbReference type="InterPro" id="IPR036584">
    <property type="entry name" value="FliS_sf"/>
</dbReference>
<dbReference type="GO" id="GO:0071973">
    <property type="term" value="P:bacterial-type flagellum-dependent cell motility"/>
    <property type="evidence" value="ECO:0007669"/>
    <property type="project" value="TreeGrafter"/>
</dbReference>
<evidence type="ECO:0000313" key="6">
    <source>
        <dbReference type="EMBL" id="SDI77965.1"/>
    </source>
</evidence>
<dbReference type="PANTHER" id="PTHR34773">
    <property type="entry name" value="FLAGELLAR SECRETION CHAPERONE FLIS"/>
    <property type="match status" value="1"/>
</dbReference>
<dbReference type="Gene3D" id="1.20.120.340">
    <property type="entry name" value="Flagellar protein FliS"/>
    <property type="match status" value="1"/>
</dbReference>
<keyword evidence="3" id="KW-0963">Cytoplasm</keyword>